<reference evidence="1" key="1">
    <citation type="journal article" date="2016" name="Front. Cell. Infect. Microbiol.">
        <title>Evolution and Diversity of the Antimicrobial Resistance Associated Mobilome in Streptococcus suis: A Probable Mobile Genetic Elements Reservoir for Other Streptococci.</title>
        <authorList>
            <person name="Huang J."/>
            <person name="Ma J."/>
            <person name="Shang K."/>
            <person name="Hu X."/>
            <person name="Liang Y."/>
            <person name="Li D."/>
            <person name="Wu Z."/>
            <person name="Dai L."/>
            <person name="Chen L."/>
            <person name="Wang L."/>
        </authorList>
    </citation>
    <scope>NUCLEOTIDE SEQUENCE</scope>
    <source>
        <strain evidence="1">LP081102</strain>
    </source>
</reference>
<dbReference type="RefSeq" id="WP_014636602.1">
    <property type="nucleotide sequence ID" value="NZ_BCBY01000009.1"/>
</dbReference>
<dbReference type="EMBL" id="KX077885">
    <property type="protein sequence ID" value="ANJ64226.1"/>
    <property type="molecule type" value="Genomic_DNA"/>
</dbReference>
<proteinExistence type="predicted"/>
<name>A0A1X9I2J6_STRSU</name>
<sequence>MGNEAPVMYIKALEKNIKSILSMEKAKKIIEHSQLNNKSSELKI</sequence>
<organism evidence="1">
    <name type="scientific">Streptococcus suis</name>
    <dbReference type="NCBI Taxonomy" id="1307"/>
    <lineage>
        <taxon>Bacteria</taxon>
        <taxon>Bacillati</taxon>
        <taxon>Bacillota</taxon>
        <taxon>Bacilli</taxon>
        <taxon>Lactobacillales</taxon>
        <taxon>Streptococcaceae</taxon>
        <taxon>Streptococcus</taxon>
    </lineage>
</organism>
<accession>A0A1X9I2J6</accession>
<evidence type="ECO:0000313" key="1">
    <source>
        <dbReference type="EMBL" id="ANJ64226.1"/>
    </source>
</evidence>
<dbReference type="AlphaFoldDB" id="A0A1X9I2J6"/>
<protein>
    <submittedName>
        <fullName evidence="1">Uncharacterized protein</fullName>
    </submittedName>
</protein>